<comment type="pathway">
    <text evidence="2">Cofactor biosynthesis; FMN biosynthesis; FMN from riboflavin (ATP route): step 1/1.</text>
</comment>
<evidence type="ECO:0000256" key="2">
    <source>
        <dbReference type="ARBA" id="ARBA00005201"/>
    </source>
</evidence>
<evidence type="ECO:0000256" key="10">
    <source>
        <dbReference type="ARBA" id="ARBA00022840"/>
    </source>
</evidence>
<comment type="similarity">
    <text evidence="3">Belongs to the flavokinase family.</text>
</comment>
<feature type="domain" description="Riboflavin kinase" evidence="12">
    <location>
        <begin position="14"/>
        <end position="169"/>
    </location>
</feature>
<comment type="caution">
    <text evidence="13">The sequence shown here is derived from an EMBL/GenBank/DDBJ whole genome shotgun (WGS) entry which is preliminary data.</text>
</comment>
<organism evidence="13 14">
    <name type="scientific">Starmerella bacillaris</name>
    <name type="common">Yeast</name>
    <name type="synonym">Candida zemplinina</name>
    <dbReference type="NCBI Taxonomy" id="1247836"/>
    <lineage>
        <taxon>Eukaryota</taxon>
        <taxon>Fungi</taxon>
        <taxon>Dikarya</taxon>
        <taxon>Ascomycota</taxon>
        <taxon>Saccharomycotina</taxon>
        <taxon>Dipodascomycetes</taxon>
        <taxon>Dipodascales</taxon>
        <taxon>Trichomonascaceae</taxon>
        <taxon>Starmerella</taxon>
    </lineage>
</organism>
<evidence type="ECO:0000256" key="9">
    <source>
        <dbReference type="ARBA" id="ARBA00022741"/>
    </source>
</evidence>
<dbReference type="PANTHER" id="PTHR22749">
    <property type="entry name" value="RIBOFLAVIN KINASE/FMN ADENYLYLTRANSFERASE"/>
    <property type="match status" value="1"/>
</dbReference>
<evidence type="ECO:0000256" key="11">
    <source>
        <dbReference type="ARBA" id="ARBA00029960"/>
    </source>
</evidence>
<dbReference type="SUPFAM" id="SSF82114">
    <property type="entry name" value="Riboflavin kinase-like"/>
    <property type="match status" value="1"/>
</dbReference>
<dbReference type="GO" id="GO:0005524">
    <property type="term" value="F:ATP binding"/>
    <property type="evidence" value="ECO:0007669"/>
    <property type="project" value="UniProtKB-KW"/>
</dbReference>
<evidence type="ECO:0000256" key="8">
    <source>
        <dbReference type="ARBA" id="ARBA00022679"/>
    </source>
</evidence>
<dbReference type="GO" id="GO:0009231">
    <property type="term" value="P:riboflavin biosynthetic process"/>
    <property type="evidence" value="ECO:0007669"/>
    <property type="project" value="InterPro"/>
</dbReference>
<evidence type="ECO:0000259" key="12">
    <source>
        <dbReference type="SMART" id="SM00904"/>
    </source>
</evidence>
<dbReference type="InterPro" id="IPR023465">
    <property type="entry name" value="Riboflavin_kinase_dom_sf"/>
</dbReference>
<evidence type="ECO:0000313" key="13">
    <source>
        <dbReference type="EMBL" id="GMM53190.1"/>
    </source>
</evidence>
<dbReference type="InterPro" id="IPR015865">
    <property type="entry name" value="Riboflavin_kinase_bac/euk"/>
</dbReference>
<keyword evidence="14" id="KW-1185">Reference proteome</keyword>
<reference evidence="13 14" key="1">
    <citation type="journal article" date="2023" name="Elife">
        <title>Identification of key yeast species and microbe-microbe interactions impacting larval growth of Drosophila in the wild.</title>
        <authorList>
            <person name="Mure A."/>
            <person name="Sugiura Y."/>
            <person name="Maeda R."/>
            <person name="Honda K."/>
            <person name="Sakurai N."/>
            <person name="Takahashi Y."/>
            <person name="Watada M."/>
            <person name="Katoh T."/>
            <person name="Gotoh A."/>
            <person name="Gotoh Y."/>
            <person name="Taniguchi I."/>
            <person name="Nakamura K."/>
            <person name="Hayashi T."/>
            <person name="Katayama T."/>
            <person name="Uemura T."/>
            <person name="Hattori Y."/>
        </authorList>
    </citation>
    <scope>NUCLEOTIDE SEQUENCE [LARGE SCALE GENOMIC DNA]</scope>
    <source>
        <strain evidence="13 14">SB-73</strain>
    </source>
</reference>
<comment type="function">
    <text evidence="1">Catalyzes the phosphorylation of riboflavin (vitamin B2) to form flavin mononucleotide (FMN) coenzyme.</text>
</comment>
<dbReference type="Proteomes" id="UP001362899">
    <property type="component" value="Unassembled WGS sequence"/>
</dbReference>
<dbReference type="PANTHER" id="PTHR22749:SF6">
    <property type="entry name" value="RIBOFLAVIN KINASE"/>
    <property type="match status" value="1"/>
</dbReference>
<keyword evidence="13" id="KW-0418">Kinase</keyword>
<evidence type="ECO:0000256" key="7">
    <source>
        <dbReference type="ARBA" id="ARBA00022643"/>
    </source>
</evidence>
<evidence type="ECO:0000256" key="3">
    <source>
        <dbReference type="ARBA" id="ARBA00010108"/>
    </source>
</evidence>
<dbReference type="AlphaFoldDB" id="A0AAV5RP24"/>
<keyword evidence="8" id="KW-0808">Transferase</keyword>
<sequence length="181" mass="19927">MTERPSIVGPETMTAPFPIQVDTDIIGGFGRGSSELGIPTANIAADGPLQQLDHGVYYGWTRVIPKVGKKTDSMKIKDRDVEFNYGAKLGPDDLGVLPMVMSIGWNPFYNNSEKSAEIHIMHKFKDTFYGSEIKVVIAGFIREDTSFDSMDDLIKAINTDIDVAHNSLARPAYQEAKSLIS</sequence>
<evidence type="ECO:0000256" key="6">
    <source>
        <dbReference type="ARBA" id="ARBA00022630"/>
    </source>
</evidence>
<keyword evidence="10" id="KW-0067">ATP-binding</keyword>
<protein>
    <recommendedName>
        <fullName evidence="5">Riboflavin kinase</fullName>
        <ecNumber evidence="4">2.7.1.26</ecNumber>
    </recommendedName>
    <alternativeName>
        <fullName evidence="11">Flavin mononucleotide kinase 1</fullName>
    </alternativeName>
</protein>
<dbReference type="EC" id="2.7.1.26" evidence="4"/>
<dbReference type="GO" id="GO:0009398">
    <property type="term" value="P:FMN biosynthetic process"/>
    <property type="evidence" value="ECO:0007669"/>
    <property type="project" value="TreeGrafter"/>
</dbReference>
<dbReference type="EMBL" id="BTGC01000008">
    <property type="protein sequence ID" value="GMM53190.1"/>
    <property type="molecule type" value="Genomic_DNA"/>
</dbReference>
<evidence type="ECO:0000256" key="5">
    <source>
        <dbReference type="ARBA" id="ARBA00017394"/>
    </source>
</evidence>
<keyword evidence="7" id="KW-0288">FMN</keyword>
<dbReference type="SMART" id="SM00904">
    <property type="entry name" value="Flavokinase"/>
    <property type="match status" value="1"/>
</dbReference>
<name>A0AAV5RP24_STABA</name>
<dbReference type="Gene3D" id="2.40.30.30">
    <property type="entry name" value="Riboflavin kinase-like"/>
    <property type="match status" value="1"/>
</dbReference>
<evidence type="ECO:0000256" key="4">
    <source>
        <dbReference type="ARBA" id="ARBA00012105"/>
    </source>
</evidence>
<keyword evidence="6" id="KW-0285">Flavoprotein</keyword>
<evidence type="ECO:0000256" key="1">
    <source>
        <dbReference type="ARBA" id="ARBA00003572"/>
    </source>
</evidence>
<proteinExistence type="inferred from homology"/>
<gene>
    <name evidence="13" type="ORF">DASB73_041530</name>
</gene>
<dbReference type="Pfam" id="PF01687">
    <property type="entry name" value="Flavokinase"/>
    <property type="match status" value="1"/>
</dbReference>
<dbReference type="GO" id="GO:0008531">
    <property type="term" value="F:riboflavin kinase activity"/>
    <property type="evidence" value="ECO:0007669"/>
    <property type="project" value="UniProtKB-EC"/>
</dbReference>
<accession>A0AAV5RP24</accession>
<dbReference type="GO" id="GO:0005739">
    <property type="term" value="C:mitochondrion"/>
    <property type="evidence" value="ECO:0007669"/>
    <property type="project" value="TreeGrafter"/>
</dbReference>
<evidence type="ECO:0000313" key="14">
    <source>
        <dbReference type="Proteomes" id="UP001362899"/>
    </source>
</evidence>
<dbReference type="InterPro" id="IPR023468">
    <property type="entry name" value="Riboflavin_kinase"/>
</dbReference>
<keyword evidence="9" id="KW-0547">Nucleotide-binding</keyword>